<evidence type="ECO:0000256" key="2">
    <source>
        <dbReference type="ARBA" id="ARBA00022857"/>
    </source>
</evidence>
<dbReference type="OMA" id="SHVDEWR"/>
<comment type="similarity">
    <text evidence="1 4">Belongs to the short-chain dehydrogenases/reductases (SDR) family.</text>
</comment>
<protein>
    <submittedName>
        <fullName evidence="6">Short-chain dehydrogenase</fullName>
    </submittedName>
</protein>
<name>A0A165FQ81_XYLHT</name>
<evidence type="ECO:0000259" key="5">
    <source>
        <dbReference type="SMART" id="SM00822"/>
    </source>
</evidence>
<dbReference type="InterPro" id="IPR002347">
    <property type="entry name" value="SDR_fam"/>
</dbReference>
<dbReference type="PROSITE" id="PS00061">
    <property type="entry name" value="ADH_SHORT"/>
    <property type="match status" value="1"/>
</dbReference>
<dbReference type="STRING" id="1328760.A0A165FQ81"/>
<dbReference type="PANTHER" id="PTHR43008">
    <property type="entry name" value="BENZIL REDUCTASE"/>
    <property type="match status" value="1"/>
</dbReference>
<organism evidence="6 7">
    <name type="scientific">Xylona heveae (strain CBS 132557 / TC161)</name>
    <dbReference type="NCBI Taxonomy" id="1328760"/>
    <lineage>
        <taxon>Eukaryota</taxon>
        <taxon>Fungi</taxon>
        <taxon>Dikarya</taxon>
        <taxon>Ascomycota</taxon>
        <taxon>Pezizomycotina</taxon>
        <taxon>Xylonomycetes</taxon>
        <taxon>Xylonales</taxon>
        <taxon>Xylonaceae</taxon>
        <taxon>Xylona</taxon>
    </lineage>
</organism>
<dbReference type="PRINTS" id="PR00081">
    <property type="entry name" value="GDHRDH"/>
</dbReference>
<dbReference type="InterPro" id="IPR020904">
    <property type="entry name" value="Sc_DH/Rdtase_CS"/>
</dbReference>
<proteinExistence type="inferred from homology"/>
<gene>
    <name evidence="6" type="ORF">L228DRAFT_249034</name>
</gene>
<evidence type="ECO:0000256" key="4">
    <source>
        <dbReference type="RuleBase" id="RU000363"/>
    </source>
</evidence>
<dbReference type="InParanoid" id="A0A165FQ81"/>
<keyword evidence="3" id="KW-0560">Oxidoreductase</keyword>
<dbReference type="SMART" id="SM00822">
    <property type="entry name" value="PKS_KR"/>
    <property type="match status" value="1"/>
</dbReference>
<dbReference type="GO" id="GO:0050664">
    <property type="term" value="F:oxidoreductase activity, acting on NAD(P)H, oxygen as acceptor"/>
    <property type="evidence" value="ECO:0007669"/>
    <property type="project" value="TreeGrafter"/>
</dbReference>
<dbReference type="OrthoDB" id="153074at2759"/>
<keyword evidence="7" id="KW-1185">Reference proteome</keyword>
<dbReference type="PANTHER" id="PTHR43008:SF8">
    <property type="entry name" value="BENZIL REDUCTASE ((S)-BENZOIN FORMING) IRC24"/>
    <property type="match status" value="1"/>
</dbReference>
<reference evidence="6 7" key="1">
    <citation type="journal article" date="2016" name="Fungal Biol.">
        <title>The genome of Xylona heveae provides a window into fungal endophytism.</title>
        <authorList>
            <person name="Gazis R."/>
            <person name="Kuo A."/>
            <person name="Riley R."/>
            <person name="LaButti K."/>
            <person name="Lipzen A."/>
            <person name="Lin J."/>
            <person name="Amirebrahimi M."/>
            <person name="Hesse C.N."/>
            <person name="Spatafora J.W."/>
            <person name="Henrissat B."/>
            <person name="Hainaut M."/>
            <person name="Grigoriev I.V."/>
            <person name="Hibbett D.S."/>
        </authorList>
    </citation>
    <scope>NUCLEOTIDE SEQUENCE [LARGE SCALE GENOMIC DNA]</scope>
    <source>
        <strain evidence="6 7">TC161</strain>
    </source>
</reference>
<feature type="domain" description="Ketoreductase" evidence="5">
    <location>
        <begin position="5"/>
        <end position="186"/>
    </location>
</feature>
<dbReference type="InterPro" id="IPR036291">
    <property type="entry name" value="NAD(P)-bd_dom_sf"/>
</dbReference>
<keyword evidence="2" id="KW-0521">NADP</keyword>
<dbReference type="EMBL" id="KV407461">
    <property type="protein sequence ID" value="KZF21249.1"/>
    <property type="molecule type" value="Genomic_DNA"/>
</dbReference>
<dbReference type="Pfam" id="PF00106">
    <property type="entry name" value="adh_short"/>
    <property type="match status" value="1"/>
</dbReference>
<dbReference type="RefSeq" id="XP_018186804.1">
    <property type="nucleotide sequence ID" value="XM_018332998.1"/>
</dbReference>
<evidence type="ECO:0000256" key="1">
    <source>
        <dbReference type="ARBA" id="ARBA00006484"/>
    </source>
</evidence>
<sequence>MAPNKVIILTGASRGIGQAVAQYLLSPPRSHNVVVLARSKAPLEALQKQYPEQVQVVAGDLAGDFSLADKAVQVALDTWGRVDALIVNHGVLDPVRRIADADIDAWRRAYDVNVFGAVAFAKAALPALRESQGRIVFTSSGAANSGYVGWGAYGSSKAAINHLAKTLANEEPSVTSVALRPGVVDTEMQTDIRGVHTQYMDAKEAEKFSKLKNEGGLLKPEQPGTVIANLALKAPKELSGQFVNWSDEELKEFQA</sequence>
<dbReference type="InterPro" id="IPR057326">
    <property type="entry name" value="KR_dom"/>
</dbReference>
<dbReference type="GeneID" id="28898135"/>
<dbReference type="Gene3D" id="3.40.50.720">
    <property type="entry name" value="NAD(P)-binding Rossmann-like Domain"/>
    <property type="match status" value="1"/>
</dbReference>
<dbReference type="AlphaFoldDB" id="A0A165FQ81"/>
<dbReference type="Proteomes" id="UP000076632">
    <property type="component" value="Unassembled WGS sequence"/>
</dbReference>
<dbReference type="CDD" id="cd05367">
    <property type="entry name" value="SPR-like_SDR_c"/>
    <property type="match status" value="1"/>
</dbReference>
<evidence type="ECO:0000313" key="6">
    <source>
        <dbReference type="EMBL" id="KZF21249.1"/>
    </source>
</evidence>
<evidence type="ECO:0000313" key="7">
    <source>
        <dbReference type="Proteomes" id="UP000076632"/>
    </source>
</evidence>
<dbReference type="PRINTS" id="PR00080">
    <property type="entry name" value="SDRFAMILY"/>
</dbReference>
<dbReference type="FunCoup" id="A0A165FQ81">
    <property type="interactions" value="103"/>
</dbReference>
<accession>A0A165FQ81</accession>
<dbReference type="SUPFAM" id="SSF51735">
    <property type="entry name" value="NAD(P)-binding Rossmann-fold domains"/>
    <property type="match status" value="1"/>
</dbReference>
<dbReference type="FunFam" id="3.40.50.720:FF:000281">
    <property type="entry name" value="Uncharacterized oxidoreductase YIR035C"/>
    <property type="match status" value="1"/>
</dbReference>
<evidence type="ECO:0000256" key="3">
    <source>
        <dbReference type="ARBA" id="ARBA00023002"/>
    </source>
</evidence>